<evidence type="ECO:0000256" key="3">
    <source>
        <dbReference type="ARBA" id="ARBA00022692"/>
    </source>
</evidence>
<sequence length="509" mass="56344">MSSNFASTDAIQAHRAMTKRVLWKLDCRILPPLALLWLANFIDRSNIGNARIAGLEKDTKLHGNQFNILLAVFYIPYLLVEMPSNIIMKKVKANRWIPLLVVMWGIVTILTSLVQNFSGLIVIRLFLGLCEGGLLPGIMLYLSTIYRRHELQLRVGIFYASASLSGAFGGLLATAILKMNGVGRLAGWRWIFILEGLATVVAGGIAAWFLPESLATASFFTEEERAFAVKRFQMDDAAFLASETASPTKSLDDMKKENYEHVESTVTQQVAEEVFEWGEVVRGILDIQVWLTAFCYFGFVVGLYSYSLFLPTIVAGLGYVGSDAQLHTVPPYVPAAVLTVVVAFLADRFKWRGPFILMCLPLSFIGYILAITAKTNGTRYIAVFFMAAGVYPSAPCVLSLIANNTSGHYKRATATALQLAIANASGFVATFAYTPDQKPKYIRGHTIALSFVIFSWVMIGCNVLYCKWENKARSEGRRKGNITAYQTLVDAGKTKAPIGDRHPDFRFTL</sequence>
<evidence type="ECO:0000256" key="1">
    <source>
        <dbReference type="ARBA" id="ARBA00004141"/>
    </source>
</evidence>
<evidence type="ECO:0000256" key="2">
    <source>
        <dbReference type="ARBA" id="ARBA00022448"/>
    </source>
</evidence>
<feature type="transmembrane region" description="Helical" evidence="6">
    <location>
        <begin position="188"/>
        <end position="210"/>
    </location>
</feature>
<keyword evidence="2" id="KW-0813">Transport</keyword>
<feature type="transmembrane region" description="Helical" evidence="6">
    <location>
        <begin position="379"/>
        <end position="402"/>
    </location>
</feature>
<dbReference type="EMBL" id="KN831771">
    <property type="protein sequence ID" value="KIM46204.1"/>
    <property type="molecule type" value="Genomic_DNA"/>
</dbReference>
<keyword evidence="3 6" id="KW-0812">Transmembrane</keyword>
<name>A0A0C3CQ41_HEBCY</name>
<dbReference type="InterPro" id="IPR011701">
    <property type="entry name" value="MFS"/>
</dbReference>
<dbReference type="SUPFAM" id="SSF103473">
    <property type="entry name" value="MFS general substrate transporter"/>
    <property type="match status" value="1"/>
</dbReference>
<dbReference type="OrthoDB" id="9971669at2759"/>
<dbReference type="Gene3D" id="1.20.1250.20">
    <property type="entry name" value="MFS general substrate transporter like domains"/>
    <property type="match status" value="2"/>
</dbReference>
<dbReference type="FunFam" id="1.20.1250.20:FF:000068">
    <property type="entry name" value="MFS general substrate transporter"/>
    <property type="match status" value="1"/>
</dbReference>
<proteinExistence type="predicted"/>
<feature type="transmembrane region" description="Helical" evidence="6">
    <location>
        <begin position="353"/>
        <end position="373"/>
    </location>
</feature>
<evidence type="ECO:0000313" key="9">
    <source>
        <dbReference type="Proteomes" id="UP000053424"/>
    </source>
</evidence>
<accession>A0A0C3CQ41</accession>
<dbReference type="GO" id="GO:0016020">
    <property type="term" value="C:membrane"/>
    <property type="evidence" value="ECO:0007669"/>
    <property type="project" value="UniProtKB-SubCell"/>
</dbReference>
<keyword evidence="5 6" id="KW-0472">Membrane</keyword>
<dbReference type="PROSITE" id="PS50850">
    <property type="entry name" value="MFS"/>
    <property type="match status" value="1"/>
</dbReference>
<dbReference type="Proteomes" id="UP000053424">
    <property type="component" value="Unassembled WGS sequence"/>
</dbReference>
<dbReference type="HOGENOM" id="CLU_001265_0_1_1"/>
<dbReference type="InterPro" id="IPR036259">
    <property type="entry name" value="MFS_trans_sf"/>
</dbReference>
<gene>
    <name evidence="8" type="ORF">M413DRAFT_306856</name>
</gene>
<feature type="transmembrane region" description="Helical" evidence="6">
    <location>
        <begin position="289"/>
        <end position="309"/>
    </location>
</feature>
<evidence type="ECO:0000313" key="8">
    <source>
        <dbReference type="EMBL" id="KIM46204.1"/>
    </source>
</evidence>
<feature type="transmembrane region" description="Helical" evidence="6">
    <location>
        <begin position="155"/>
        <end position="176"/>
    </location>
</feature>
<dbReference type="GO" id="GO:0022857">
    <property type="term" value="F:transmembrane transporter activity"/>
    <property type="evidence" value="ECO:0007669"/>
    <property type="project" value="InterPro"/>
</dbReference>
<dbReference type="Pfam" id="PF07690">
    <property type="entry name" value="MFS_1"/>
    <property type="match status" value="1"/>
</dbReference>
<reference evidence="9" key="2">
    <citation type="submission" date="2015-01" db="EMBL/GenBank/DDBJ databases">
        <title>Evolutionary Origins and Diversification of the Mycorrhizal Mutualists.</title>
        <authorList>
            <consortium name="DOE Joint Genome Institute"/>
            <consortium name="Mycorrhizal Genomics Consortium"/>
            <person name="Kohler A."/>
            <person name="Kuo A."/>
            <person name="Nagy L.G."/>
            <person name="Floudas D."/>
            <person name="Copeland A."/>
            <person name="Barry K.W."/>
            <person name="Cichocki N."/>
            <person name="Veneault-Fourrey C."/>
            <person name="LaButti K."/>
            <person name="Lindquist E.A."/>
            <person name="Lipzen A."/>
            <person name="Lundell T."/>
            <person name="Morin E."/>
            <person name="Murat C."/>
            <person name="Riley R."/>
            <person name="Ohm R."/>
            <person name="Sun H."/>
            <person name="Tunlid A."/>
            <person name="Henrissat B."/>
            <person name="Grigoriev I.V."/>
            <person name="Hibbett D.S."/>
            <person name="Martin F."/>
        </authorList>
    </citation>
    <scope>NUCLEOTIDE SEQUENCE [LARGE SCALE GENOMIC DNA]</scope>
    <source>
        <strain evidence="9">h7</strain>
    </source>
</reference>
<feature type="transmembrane region" description="Helical" evidence="6">
    <location>
        <begin position="446"/>
        <end position="468"/>
    </location>
</feature>
<dbReference type="STRING" id="686832.A0A0C3CQ41"/>
<organism evidence="8 9">
    <name type="scientific">Hebeloma cylindrosporum</name>
    <dbReference type="NCBI Taxonomy" id="76867"/>
    <lineage>
        <taxon>Eukaryota</taxon>
        <taxon>Fungi</taxon>
        <taxon>Dikarya</taxon>
        <taxon>Basidiomycota</taxon>
        <taxon>Agaricomycotina</taxon>
        <taxon>Agaricomycetes</taxon>
        <taxon>Agaricomycetidae</taxon>
        <taxon>Agaricales</taxon>
        <taxon>Agaricineae</taxon>
        <taxon>Hymenogastraceae</taxon>
        <taxon>Hebeloma</taxon>
    </lineage>
</organism>
<comment type="subcellular location">
    <subcellularLocation>
        <location evidence="1">Membrane</location>
        <topology evidence="1">Multi-pass membrane protein</topology>
    </subcellularLocation>
</comment>
<keyword evidence="4 6" id="KW-1133">Transmembrane helix</keyword>
<dbReference type="InterPro" id="IPR020846">
    <property type="entry name" value="MFS_dom"/>
</dbReference>
<feature type="transmembrane region" description="Helical" evidence="6">
    <location>
        <begin position="329"/>
        <end position="346"/>
    </location>
</feature>
<feature type="transmembrane region" description="Helical" evidence="6">
    <location>
        <begin position="96"/>
        <end position="115"/>
    </location>
</feature>
<evidence type="ECO:0000256" key="4">
    <source>
        <dbReference type="ARBA" id="ARBA00022989"/>
    </source>
</evidence>
<evidence type="ECO:0000256" key="5">
    <source>
        <dbReference type="ARBA" id="ARBA00023136"/>
    </source>
</evidence>
<feature type="transmembrane region" description="Helical" evidence="6">
    <location>
        <begin position="121"/>
        <end position="143"/>
    </location>
</feature>
<dbReference type="PANTHER" id="PTHR43791:SF67">
    <property type="entry name" value="TRANSPORTER, PUTATIVE (AFU_ORTHOLOGUE AFUA_3G04010)-RELATED"/>
    <property type="match status" value="1"/>
</dbReference>
<evidence type="ECO:0000259" key="7">
    <source>
        <dbReference type="PROSITE" id="PS50850"/>
    </source>
</evidence>
<dbReference type="PANTHER" id="PTHR43791">
    <property type="entry name" value="PERMEASE-RELATED"/>
    <property type="match status" value="1"/>
</dbReference>
<feature type="domain" description="Major facilitator superfamily (MFS) profile" evidence="7">
    <location>
        <begin position="29"/>
        <end position="473"/>
    </location>
</feature>
<dbReference type="AlphaFoldDB" id="A0A0C3CQ41"/>
<feature type="transmembrane region" description="Helical" evidence="6">
    <location>
        <begin position="62"/>
        <end position="80"/>
    </location>
</feature>
<reference evidence="8 9" key="1">
    <citation type="submission" date="2014-04" db="EMBL/GenBank/DDBJ databases">
        <authorList>
            <consortium name="DOE Joint Genome Institute"/>
            <person name="Kuo A."/>
            <person name="Gay G."/>
            <person name="Dore J."/>
            <person name="Kohler A."/>
            <person name="Nagy L.G."/>
            <person name="Floudas D."/>
            <person name="Copeland A."/>
            <person name="Barry K.W."/>
            <person name="Cichocki N."/>
            <person name="Veneault-Fourrey C."/>
            <person name="LaButti K."/>
            <person name="Lindquist E.A."/>
            <person name="Lipzen A."/>
            <person name="Lundell T."/>
            <person name="Morin E."/>
            <person name="Murat C."/>
            <person name="Sun H."/>
            <person name="Tunlid A."/>
            <person name="Henrissat B."/>
            <person name="Grigoriev I.V."/>
            <person name="Hibbett D.S."/>
            <person name="Martin F."/>
            <person name="Nordberg H.P."/>
            <person name="Cantor M.N."/>
            <person name="Hua S.X."/>
        </authorList>
    </citation>
    <scope>NUCLEOTIDE SEQUENCE [LARGE SCALE GENOMIC DNA]</scope>
    <source>
        <strain evidence="9">h7</strain>
    </source>
</reference>
<dbReference type="FunFam" id="1.20.1250.20:FF:000034">
    <property type="entry name" value="MFS general substrate transporter"/>
    <property type="match status" value="1"/>
</dbReference>
<feature type="transmembrane region" description="Helical" evidence="6">
    <location>
        <begin position="414"/>
        <end position="434"/>
    </location>
</feature>
<evidence type="ECO:0000256" key="6">
    <source>
        <dbReference type="SAM" id="Phobius"/>
    </source>
</evidence>
<protein>
    <recommendedName>
        <fullName evidence="7">Major facilitator superfamily (MFS) profile domain-containing protein</fullName>
    </recommendedName>
</protein>
<keyword evidence="9" id="KW-1185">Reference proteome</keyword>